<dbReference type="InterPro" id="IPR004089">
    <property type="entry name" value="MCPsignal_dom"/>
</dbReference>
<dbReference type="Pfam" id="PF00672">
    <property type="entry name" value="HAMP"/>
    <property type="match status" value="1"/>
</dbReference>
<dbReference type="PROSITE" id="PS50885">
    <property type="entry name" value="HAMP"/>
    <property type="match status" value="2"/>
</dbReference>
<feature type="transmembrane region" description="Helical" evidence="5">
    <location>
        <begin position="12"/>
        <end position="28"/>
    </location>
</feature>
<dbReference type="PROSITE" id="PS50111">
    <property type="entry name" value="CHEMOTAXIS_TRANSDUC_2"/>
    <property type="match status" value="1"/>
</dbReference>
<dbReference type="GO" id="GO:0007165">
    <property type="term" value="P:signal transduction"/>
    <property type="evidence" value="ECO:0007669"/>
    <property type="project" value="UniProtKB-KW"/>
</dbReference>
<feature type="domain" description="HAMP" evidence="7">
    <location>
        <begin position="411"/>
        <end position="463"/>
    </location>
</feature>
<evidence type="ECO:0000256" key="3">
    <source>
        <dbReference type="PROSITE-ProRule" id="PRU00284"/>
    </source>
</evidence>
<evidence type="ECO:0000256" key="5">
    <source>
        <dbReference type="SAM" id="Phobius"/>
    </source>
</evidence>
<dbReference type="Proteomes" id="UP000190135">
    <property type="component" value="Unassembled WGS sequence"/>
</dbReference>
<comment type="similarity">
    <text evidence="2">Belongs to the methyl-accepting chemotaxis (MCP) protein family.</text>
</comment>
<evidence type="ECO:0000313" key="8">
    <source>
        <dbReference type="EMBL" id="SJZ69688.1"/>
    </source>
</evidence>
<dbReference type="PANTHER" id="PTHR43531">
    <property type="entry name" value="PROTEIN ICFG"/>
    <property type="match status" value="1"/>
</dbReference>
<dbReference type="SUPFAM" id="SSF58104">
    <property type="entry name" value="Methyl-accepting chemotaxis protein (MCP) signaling domain"/>
    <property type="match status" value="1"/>
</dbReference>
<dbReference type="STRING" id="1365950.SAMN05428963_102255"/>
<accession>A0A1T4MSL8</accession>
<dbReference type="InterPro" id="IPR051310">
    <property type="entry name" value="MCP_chemotaxis"/>
</dbReference>
<dbReference type="GO" id="GO:0004888">
    <property type="term" value="F:transmembrane signaling receptor activity"/>
    <property type="evidence" value="ECO:0007669"/>
    <property type="project" value="TreeGrafter"/>
</dbReference>
<gene>
    <name evidence="8" type="ORF">SAMN05428963_102255</name>
</gene>
<dbReference type="PANTHER" id="PTHR43531:SF11">
    <property type="entry name" value="METHYL-ACCEPTING CHEMOTAXIS PROTEIN 3"/>
    <property type="match status" value="1"/>
</dbReference>
<evidence type="ECO:0000256" key="2">
    <source>
        <dbReference type="ARBA" id="ARBA00029447"/>
    </source>
</evidence>
<keyword evidence="5" id="KW-1133">Transmembrane helix</keyword>
<feature type="domain" description="HAMP" evidence="7">
    <location>
        <begin position="329"/>
        <end position="382"/>
    </location>
</feature>
<dbReference type="EMBL" id="FUXL01000002">
    <property type="protein sequence ID" value="SJZ69688.1"/>
    <property type="molecule type" value="Genomic_DNA"/>
</dbReference>
<feature type="region of interest" description="Disordered" evidence="4">
    <location>
        <begin position="387"/>
        <end position="410"/>
    </location>
</feature>
<dbReference type="GO" id="GO:0006935">
    <property type="term" value="P:chemotaxis"/>
    <property type="evidence" value="ECO:0007669"/>
    <property type="project" value="UniProtKB-KW"/>
</dbReference>
<dbReference type="RefSeq" id="WP_165690776.1">
    <property type="nucleotide sequence ID" value="NZ_FUXL01000002.1"/>
</dbReference>
<dbReference type="InterPro" id="IPR013587">
    <property type="entry name" value="Nitrate/nitrite_sensing"/>
</dbReference>
<dbReference type="Pfam" id="PF08376">
    <property type="entry name" value="NIT"/>
    <property type="match status" value="1"/>
</dbReference>
<protein>
    <submittedName>
        <fullName evidence="8">Methyl-accepting chemotaxis protein</fullName>
    </submittedName>
</protein>
<keyword evidence="5" id="KW-0812">Transmembrane</keyword>
<dbReference type="InterPro" id="IPR003660">
    <property type="entry name" value="HAMP_dom"/>
</dbReference>
<dbReference type="Gene3D" id="1.10.287.950">
    <property type="entry name" value="Methyl-accepting chemotaxis protein"/>
    <property type="match status" value="1"/>
</dbReference>
<keyword evidence="5" id="KW-0472">Membrane</keyword>
<keyword evidence="1" id="KW-0145">Chemotaxis</keyword>
<dbReference type="Pfam" id="PF00015">
    <property type="entry name" value="MCPsignal"/>
    <property type="match status" value="1"/>
</dbReference>
<keyword evidence="9" id="KW-1185">Reference proteome</keyword>
<name>A0A1T4MSL8_9HYPH</name>
<evidence type="ECO:0000259" key="7">
    <source>
        <dbReference type="PROSITE" id="PS50885"/>
    </source>
</evidence>
<dbReference type="CDD" id="cd06225">
    <property type="entry name" value="HAMP"/>
    <property type="match status" value="1"/>
</dbReference>
<reference evidence="9" key="1">
    <citation type="submission" date="2017-02" db="EMBL/GenBank/DDBJ databases">
        <authorList>
            <person name="Varghese N."/>
            <person name="Submissions S."/>
        </authorList>
    </citation>
    <scope>NUCLEOTIDE SEQUENCE [LARGE SCALE GENOMIC DNA]</scope>
    <source>
        <strain evidence="9">USBA 369</strain>
    </source>
</reference>
<feature type="domain" description="Methyl-accepting transducer" evidence="6">
    <location>
        <begin position="468"/>
        <end position="697"/>
    </location>
</feature>
<dbReference type="CDD" id="cd11386">
    <property type="entry name" value="MCP_signal"/>
    <property type="match status" value="1"/>
</dbReference>
<evidence type="ECO:0000259" key="6">
    <source>
        <dbReference type="PROSITE" id="PS50111"/>
    </source>
</evidence>
<dbReference type="SMART" id="SM00304">
    <property type="entry name" value="HAMP"/>
    <property type="match status" value="2"/>
</dbReference>
<evidence type="ECO:0000256" key="4">
    <source>
        <dbReference type="SAM" id="MobiDB-lite"/>
    </source>
</evidence>
<sequence>MRISDVRLTARLVAAFTLPIIMMFYMAADRISSSHQTYNEMHDLVEKARAIGAAGRLIHTLQAERGTSSTFMASGGLQAKDRLASVRAATDGALSDFSAMEREIDGETLAITQAVAGNLEAIPALRDDVATLRVLPQKAFQTYNGMISSLIDAVVHLSSGTADQELAPRLVAYDDLLLAKEYAGQERGMGAGVIAARRFDPGIYVKFVSFGGAEAVLLQRYAASLPSDRKAAFEQRLAAAGTADLEEMRASMMKNGVTTDLGGLDPMTWFDLASKRINALKATEDEELAAIANDATVAAERAWSAFVRLLAWLGTATAATLVASLLIARTVSRPLAELTASMRSLAEGRIEMDRIDITRKDEIGLMARAVHRFVDITRDNATAQRQEELRHAQEREADRAEAEASRRSRAETVEQALSSLAEGLELLASGRLDHRIGRPFSSDMDAVRLNFNRAADKLSDALRSVGTTVAVVRQGTKELQAASDDLAARTENQASALEETAAALAEVSGSIDATSKRAGHAQDLVSETSSYASRSSTVVGQSVNAIETIAESSRQISKITGVIDEIAFQTNLLALNAGVEAARAGEAGKGFAVVAQEVRALAQRSADAAREIKSLIERSLSEVDHGVSLSSQANKSIEGIVERVVRVQREVEAIVANATQQATTLSEINRAVSQMDVVTQQNAAMVEESTAATHSLSTEAETLERHVGAFTFADNRATSARGMRSAA</sequence>
<proteinExistence type="inferred from homology"/>
<evidence type="ECO:0000256" key="1">
    <source>
        <dbReference type="ARBA" id="ARBA00022500"/>
    </source>
</evidence>
<dbReference type="SMART" id="SM00283">
    <property type="entry name" value="MA"/>
    <property type="match status" value="1"/>
</dbReference>
<dbReference type="AlphaFoldDB" id="A0A1T4MSL8"/>
<organism evidence="8 9">
    <name type="scientific">Consotaella salsifontis</name>
    <dbReference type="NCBI Taxonomy" id="1365950"/>
    <lineage>
        <taxon>Bacteria</taxon>
        <taxon>Pseudomonadati</taxon>
        <taxon>Pseudomonadota</taxon>
        <taxon>Alphaproteobacteria</taxon>
        <taxon>Hyphomicrobiales</taxon>
        <taxon>Aurantimonadaceae</taxon>
        <taxon>Consotaella</taxon>
    </lineage>
</organism>
<dbReference type="GO" id="GO:0005886">
    <property type="term" value="C:plasma membrane"/>
    <property type="evidence" value="ECO:0007669"/>
    <property type="project" value="TreeGrafter"/>
</dbReference>
<keyword evidence="3" id="KW-0807">Transducer</keyword>
<evidence type="ECO:0000313" key="9">
    <source>
        <dbReference type="Proteomes" id="UP000190135"/>
    </source>
</evidence>
<dbReference type="Gene3D" id="6.10.340.10">
    <property type="match status" value="1"/>
</dbReference>
<dbReference type="SUPFAM" id="SSF158472">
    <property type="entry name" value="HAMP domain-like"/>
    <property type="match status" value="1"/>
</dbReference>